<protein>
    <submittedName>
        <fullName evidence="1">Uncharacterized protein</fullName>
    </submittedName>
</protein>
<comment type="caution">
    <text evidence="1">The sequence shown here is derived from an EMBL/GenBank/DDBJ whole genome shotgun (WGS) entry which is preliminary data.</text>
</comment>
<reference evidence="2" key="1">
    <citation type="journal article" date="2016" name="Proc. Natl. Acad. Sci. U.S.A.">
        <title>Chromosome-level assembly of Arabidopsis thaliana Ler reveals the extent of translocation and inversion polymorphisms.</title>
        <authorList>
            <person name="Zapata L."/>
            <person name="Ding J."/>
            <person name="Willing E.M."/>
            <person name="Hartwig B."/>
            <person name="Bezdan D."/>
            <person name="Jiao W.B."/>
            <person name="Patel V."/>
            <person name="Velikkakam James G."/>
            <person name="Koornneef M."/>
            <person name="Ossowski S."/>
            <person name="Schneeberger K."/>
        </authorList>
    </citation>
    <scope>NUCLEOTIDE SEQUENCE [LARGE SCALE GENOMIC DNA]</scope>
    <source>
        <strain evidence="2">cv. Landsberg erecta</strain>
    </source>
</reference>
<evidence type="ECO:0000313" key="2">
    <source>
        <dbReference type="Proteomes" id="UP000078284"/>
    </source>
</evidence>
<gene>
    <name evidence="1" type="ordered locus">AXX17_At1g33880</name>
</gene>
<sequence>MGHSILDKSSIMSGFSCPTGPMLDLSTEHKNSSHVTYIFMYQEILLSKHT</sequence>
<proteinExistence type="predicted"/>
<dbReference type="AlphaFoldDB" id="A0A178WAU8"/>
<dbReference type="Proteomes" id="UP000078284">
    <property type="component" value="Chromosome 1"/>
</dbReference>
<dbReference type="EMBL" id="LUHQ01000001">
    <property type="protein sequence ID" value="OAP15316.1"/>
    <property type="molecule type" value="Genomic_DNA"/>
</dbReference>
<evidence type="ECO:0000313" key="1">
    <source>
        <dbReference type="EMBL" id="OAP15316.1"/>
    </source>
</evidence>
<organism evidence="1 2">
    <name type="scientific">Arabidopsis thaliana</name>
    <name type="common">Mouse-ear cress</name>
    <dbReference type="NCBI Taxonomy" id="3702"/>
    <lineage>
        <taxon>Eukaryota</taxon>
        <taxon>Viridiplantae</taxon>
        <taxon>Streptophyta</taxon>
        <taxon>Embryophyta</taxon>
        <taxon>Tracheophyta</taxon>
        <taxon>Spermatophyta</taxon>
        <taxon>Magnoliopsida</taxon>
        <taxon>eudicotyledons</taxon>
        <taxon>Gunneridae</taxon>
        <taxon>Pentapetalae</taxon>
        <taxon>rosids</taxon>
        <taxon>malvids</taxon>
        <taxon>Brassicales</taxon>
        <taxon>Brassicaceae</taxon>
        <taxon>Camelineae</taxon>
        <taxon>Arabidopsis</taxon>
    </lineage>
</organism>
<accession>A0A178WAU8</accession>
<name>A0A178WAU8_ARATH</name>